<reference evidence="2" key="1">
    <citation type="submission" date="2022-06" db="EMBL/GenBank/DDBJ databases">
        <title>Complete genome of Pseudomonas hydrolytica DSWY01T.</title>
        <authorList>
            <person name="Jung J."/>
            <person name="Jeon C.O."/>
        </authorList>
    </citation>
    <scope>NUCLEOTIDE SEQUENCE</scope>
    <source>
        <strain evidence="2">DSWY01</strain>
    </source>
</reference>
<evidence type="ECO:0000256" key="1">
    <source>
        <dbReference type="SAM" id="Phobius"/>
    </source>
</evidence>
<keyword evidence="1" id="KW-1133">Transmembrane helix</keyword>
<dbReference type="EMBL" id="CP099397">
    <property type="protein sequence ID" value="USR38357.1"/>
    <property type="molecule type" value="Genomic_DNA"/>
</dbReference>
<keyword evidence="1" id="KW-0812">Transmembrane</keyword>
<feature type="transmembrane region" description="Helical" evidence="1">
    <location>
        <begin position="6"/>
        <end position="25"/>
    </location>
</feature>
<keyword evidence="1" id="KW-0472">Membrane</keyword>
<dbReference type="RefSeq" id="WP_129481517.1">
    <property type="nucleotide sequence ID" value="NZ_CP099397.1"/>
</dbReference>
<accession>A0ABY5A471</accession>
<name>A0ABY5A471_9GAMM</name>
<dbReference type="GeneID" id="300082700"/>
<organism evidence="2 3">
    <name type="scientific">Ectopseudomonas hydrolytica</name>
    <dbReference type="NCBI Taxonomy" id="2493633"/>
    <lineage>
        <taxon>Bacteria</taxon>
        <taxon>Pseudomonadati</taxon>
        <taxon>Pseudomonadota</taxon>
        <taxon>Gammaproteobacteria</taxon>
        <taxon>Pseudomonadales</taxon>
        <taxon>Pseudomonadaceae</taxon>
        <taxon>Ectopseudomonas</taxon>
    </lineage>
</organism>
<protein>
    <submittedName>
        <fullName evidence="2">Uncharacterized protein</fullName>
    </submittedName>
</protein>
<evidence type="ECO:0000313" key="3">
    <source>
        <dbReference type="Proteomes" id="UP001054897"/>
    </source>
</evidence>
<sequence length="95" mass="10456">MTIFQILQFAQSVVFAGALVIAVIATNTFNTRLALIEDNQRSLEAAFILTRDIQSEQLSRVLGILQSPMLCASPPSLNIRTGSHDVQINDSNIQR</sequence>
<dbReference type="Proteomes" id="UP001054897">
    <property type="component" value="Chromosome"/>
</dbReference>
<evidence type="ECO:0000313" key="2">
    <source>
        <dbReference type="EMBL" id="USR38357.1"/>
    </source>
</evidence>
<keyword evidence="3" id="KW-1185">Reference proteome</keyword>
<proteinExistence type="predicted"/>
<gene>
    <name evidence="2" type="ORF">L1F06_016995</name>
</gene>